<feature type="transmembrane region" description="Helical" evidence="1">
    <location>
        <begin position="48"/>
        <end position="68"/>
    </location>
</feature>
<keyword evidence="1" id="KW-0472">Membrane</keyword>
<dbReference type="OrthoDB" id="1249369at2"/>
<proteinExistence type="predicted"/>
<comment type="caution">
    <text evidence="2">The sequence shown here is derived from an EMBL/GenBank/DDBJ whole genome shotgun (WGS) entry which is preliminary data.</text>
</comment>
<reference evidence="2 3" key="1">
    <citation type="submission" date="2014-10" db="EMBL/GenBank/DDBJ databases">
        <title>Pedobacter Kyungheensis.</title>
        <authorList>
            <person name="Anderson B.M."/>
            <person name="Newman J.D."/>
        </authorList>
    </citation>
    <scope>NUCLEOTIDE SEQUENCE [LARGE SCALE GENOMIC DNA]</scope>
    <source>
        <strain evidence="2 3">KACC 16221</strain>
    </source>
</reference>
<gene>
    <name evidence="2" type="ORF">OC25_02100</name>
</gene>
<keyword evidence="1" id="KW-1133">Transmembrane helix</keyword>
<keyword evidence="3" id="KW-1185">Reference proteome</keyword>
<accession>A0A0C1G8X8</accession>
<evidence type="ECO:0000256" key="1">
    <source>
        <dbReference type="SAM" id="Phobius"/>
    </source>
</evidence>
<evidence type="ECO:0000313" key="3">
    <source>
        <dbReference type="Proteomes" id="UP000031246"/>
    </source>
</evidence>
<dbReference type="EMBL" id="JSYN01000002">
    <property type="protein sequence ID" value="KIA96559.1"/>
    <property type="molecule type" value="Genomic_DNA"/>
</dbReference>
<feature type="transmembrane region" description="Helical" evidence="1">
    <location>
        <begin position="21"/>
        <end position="42"/>
    </location>
</feature>
<name>A0A0C1G8X8_9SPHI</name>
<sequence>MQKHRRYFSEEFSLTEVMTRPPAFIYLIAGAGFLVAGLMDIFMLQPLLYRGSLPIAFGCMILVMMLLLKTQAKDLTISLGKKSIVINGVGYDKTSIECIDTYAYDLRKQSKIYFHIKFTNGKSYYITSARLFVAQSHQQADLLKRLINGMKKHLDIELTRGPNRSGRATYHVKP</sequence>
<dbReference type="AlphaFoldDB" id="A0A0C1G8X8"/>
<evidence type="ECO:0000313" key="2">
    <source>
        <dbReference type="EMBL" id="KIA96559.1"/>
    </source>
</evidence>
<dbReference type="Proteomes" id="UP000031246">
    <property type="component" value="Unassembled WGS sequence"/>
</dbReference>
<dbReference type="RefSeq" id="WP_156131368.1">
    <property type="nucleotide sequence ID" value="NZ_JSYN01000002.1"/>
</dbReference>
<keyword evidence="1" id="KW-0812">Transmembrane</keyword>
<organism evidence="2 3">
    <name type="scientific">Pedobacter kyungheensis</name>
    <dbReference type="NCBI Taxonomy" id="1069985"/>
    <lineage>
        <taxon>Bacteria</taxon>
        <taxon>Pseudomonadati</taxon>
        <taxon>Bacteroidota</taxon>
        <taxon>Sphingobacteriia</taxon>
        <taxon>Sphingobacteriales</taxon>
        <taxon>Sphingobacteriaceae</taxon>
        <taxon>Pedobacter</taxon>
    </lineage>
</organism>
<protein>
    <submittedName>
        <fullName evidence="2">Uncharacterized protein</fullName>
    </submittedName>
</protein>